<feature type="region of interest" description="Disordered" evidence="2">
    <location>
        <begin position="99"/>
        <end position="141"/>
    </location>
</feature>
<dbReference type="AlphaFoldDB" id="A0AA36ELK3"/>
<dbReference type="EMBL" id="OX465084">
    <property type="protein sequence ID" value="CAI9300283.1"/>
    <property type="molecule type" value="Genomic_DNA"/>
</dbReference>
<evidence type="ECO:0000256" key="1">
    <source>
        <dbReference type="SAM" id="Coils"/>
    </source>
</evidence>
<feature type="coiled-coil region" evidence="1">
    <location>
        <begin position="39"/>
        <end position="90"/>
    </location>
</feature>
<keyword evidence="1" id="KW-0175">Coiled coil</keyword>
<dbReference type="Proteomes" id="UP001177003">
    <property type="component" value="Chromosome 8"/>
</dbReference>
<keyword evidence="4" id="KW-1185">Reference proteome</keyword>
<name>A0AA36ELK3_LACSI</name>
<proteinExistence type="predicted"/>
<organism evidence="3 4">
    <name type="scientific">Lactuca saligna</name>
    <name type="common">Willowleaf lettuce</name>
    <dbReference type="NCBI Taxonomy" id="75948"/>
    <lineage>
        <taxon>Eukaryota</taxon>
        <taxon>Viridiplantae</taxon>
        <taxon>Streptophyta</taxon>
        <taxon>Embryophyta</taxon>
        <taxon>Tracheophyta</taxon>
        <taxon>Spermatophyta</taxon>
        <taxon>Magnoliopsida</taxon>
        <taxon>eudicotyledons</taxon>
        <taxon>Gunneridae</taxon>
        <taxon>Pentapetalae</taxon>
        <taxon>asterids</taxon>
        <taxon>campanulids</taxon>
        <taxon>Asterales</taxon>
        <taxon>Asteraceae</taxon>
        <taxon>Cichorioideae</taxon>
        <taxon>Cichorieae</taxon>
        <taxon>Lactucinae</taxon>
        <taxon>Lactuca</taxon>
    </lineage>
</organism>
<accession>A0AA36ELK3</accession>
<sequence>MPKVSMPLLKMWNIPIRLFVRTEIQADNDELQSFIASRLAKLQDDLVIENSLLDKLEVKTKKIKVLSVQLSLAQQQNDELKSKKLAFETRGEVKKLVYDFGEQEQKPTPNDLKGNEASGSKGKGKLIDDEEDEGEKLKRKSHDKDLDEYLRITREVDARDAQVTLETQKILFPHWTVGGL</sequence>
<gene>
    <name evidence="3" type="ORF">LSALG_LOCUS38937</name>
</gene>
<evidence type="ECO:0000313" key="4">
    <source>
        <dbReference type="Proteomes" id="UP001177003"/>
    </source>
</evidence>
<evidence type="ECO:0000313" key="3">
    <source>
        <dbReference type="EMBL" id="CAI9300283.1"/>
    </source>
</evidence>
<evidence type="ECO:0000256" key="2">
    <source>
        <dbReference type="SAM" id="MobiDB-lite"/>
    </source>
</evidence>
<protein>
    <submittedName>
        <fullName evidence="3">Uncharacterized protein</fullName>
    </submittedName>
</protein>
<reference evidence="3" key="1">
    <citation type="submission" date="2023-04" db="EMBL/GenBank/DDBJ databases">
        <authorList>
            <person name="Vijverberg K."/>
            <person name="Xiong W."/>
            <person name="Schranz E."/>
        </authorList>
    </citation>
    <scope>NUCLEOTIDE SEQUENCE</scope>
</reference>